<dbReference type="EMBL" id="CP002628">
    <property type="protein sequence ID" value="AEB06140.1"/>
    <property type="molecule type" value="Genomic_DNA"/>
</dbReference>
<dbReference type="SFLD" id="SFLDG01129">
    <property type="entry name" value="C1.5:_HAD__Beta-PGM__Phosphata"/>
    <property type="match status" value="1"/>
</dbReference>
<dbReference type="Proteomes" id="UP000006851">
    <property type="component" value="Chromosome"/>
</dbReference>
<evidence type="ECO:0000313" key="1">
    <source>
        <dbReference type="EMBL" id="AEB06140.1"/>
    </source>
</evidence>
<dbReference type="InterPro" id="IPR041492">
    <property type="entry name" value="HAD_2"/>
</dbReference>
<dbReference type="InterPro" id="IPR023198">
    <property type="entry name" value="PGP-like_dom2"/>
</dbReference>
<dbReference type="RefSeq" id="WP_013707883.1">
    <property type="nucleotide sequence ID" value="NC_015389.1"/>
</dbReference>
<dbReference type="HOGENOM" id="CLU_045011_13_3_11"/>
<keyword evidence="1" id="KW-0378">Hydrolase</keyword>
<dbReference type="eggNOG" id="COG0637">
    <property type="taxonomic scope" value="Bacteria"/>
</dbReference>
<gene>
    <name evidence="1" type="ordered locus">Corgl_0009</name>
</gene>
<dbReference type="AlphaFoldDB" id="F2N6U1"/>
<proteinExistence type="predicted"/>
<dbReference type="SFLD" id="SFLDS00003">
    <property type="entry name" value="Haloacid_Dehalogenase"/>
    <property type="match status" value="1"/>
</dbReference>
<dbReference type="InterPro" id="IPR051806">
    <property type="entry name" value="HAD-like_SPP"/>
</dbReference>
<dbReference type="OrthoDB" id="9797743at2"/>
<dbReference type="NCBIfam" id="TIGR01509">
    <property type="entry name" value="HAD-SF-IA-v3"/>
    <property type="match status" value="1"/>
</dbReference>
<dbReference type="InterPro" id="IPR023214">
    <property type="entry name" value="HAD_sf"/>
</dbReference>
<dbReference type="KEGG" id="cgo:Corgl_0009"/>
<dbReference type="PANTHER" id="PTHR43481:SF4">
    <property type="entry name" value="GLYCEROL-1-PHOSPHATE PHOSPHOHYDROLASE 1-RELATED"/>
    <property type="match status" value="1"/>
</dbReference>
<name>F2N6U1_CORGP</name>
<dbReference type="InterPro" id="IPR006439">
    <property type="entry name" value="HAD-SF_hydro_IA"/>
</dbReference>
<dbReference type="Gene3D" id="1.10.150.240">
    <property type="entry name" value="Putative phosphatase, domain 2"/>
    <property type="match status" value="1"/>
</dbReference>
<dbReference type="Gene3D" id="3.40.50.1000">
    <property type="entry name" value="HAD superfamily/HAD-like"/>
    <property type="match status" value="1"/>
</dbReference>
<dbReference type="PANTHER" id="PTHR43481">
    <property type="entry name" value="FRUCTOSE-1-PHOSPHATE PHOSPHATASE"/>
    <property type="match status" value="1"/>
</dbReference>
<dbReference type="Pfam" id="PF13419">
    <property type="entry name" value="HAD_2"/>
    <property type="match status" value="1"/>
</dbReference>
<accession>F2N6U1</accession>
<reference evidence="2" key="1">
    <citation type="journal article" date="2013" name="Stand. Genomic Sci.">
        <title>Complete genome sequence of Coriobacterium glomerans type strain (PW2(T)) from the midgut of Pyrrhocoris apterus L. (red soldier bug).</title>
        <authorList>
            <person name="Stackebrandt E."/>
            <person name="Zeytun A."/>
            <person name="Lapidus A."/>
            <person name="Nolan M."/>
            <person name="Lucas S."/>
            <person name="Hammon N."/>
            <person name="Deshpande S."/>
            <person name="Cheng J.F."/>
            <person name="Tapia R."/>
            <person name="Goodwin L.A."/>
            <person name="Pitluck S."/>
            <person name="Liolios K."/>
            <person name="Pagani I."/>
            <person name="Ivanova N."/>
            <person name="Mavromatis K."/>
            <person name="Mikhailova N."/>
            <person name="Huntemann M."/>
            <person name="Pati A."/>
            <person name="Chen A."/>
            <person name="Palaniappan K."/>
            <person name="Chang Y.J."/>
            <person name="Land M."/>
            <person name="Hauser L."/>
            <person name="Rohde M."/>
            <person name="Pukall R."/>
            <person name="Goker M."/>
            <person name="Detter J.C."/>
            <person name="Woyke T."/>
            <person name="Bristow J."/>
            <person name="Eisen J.A."/>
            <person name="Markowitz V."/>
            <person name="Hugenholtz P."/>
            <person name="Kyrpides N.C."/>
            <person name="Klenk H.P."/>
        </authorList>
    </citation>
    <scope>NUCLEOTIDE SEQUENCE</scope>
    <source>
        <strain evidence="2">ATCC 49209 / DSM 20642 / JCM 10262 / PW2</strain>
    </source>
</reference>
<sequence>MSETGAFSSCEGADLSAIPPDARSPLDAIIFDMDGVLVDTEYLDYRTQVAFVRRVNTELGRSADIDCTSLVGTSFDALYQELWHLTGEVLPLAELRHRFDRVDRASHESRDYPELFRVDVVPLIDFAHEHGIHLAVASSSERILIERVLEDCGILDDVDVIESGEDVRESKPHPEIYCKALARLDAQPDRTVAIEDSTPGIAAAKAAGLRVIGYRETRMRVDQTHADWLVDDMGGALDIIKRLI</sequence>
<dbReference type="InterPro" id="IPR036412">
    <property type="entry name" value="HAD-like_sf"/>
</dbReference>
<dbReference type="SUPFAM" id="SSF56784">
    <property type="entry name" value="HAD-like"/>
    <property type="match status" value="1"/>
</dbReference>
<evidence type="ECO:0000313" key="2">
    <source>
        <dbReference type="Proteomes" id="UP000006851"/>
    </source>
</evidence>
<dbReference type="GO" id="GO:0050308">
    <property type="term" value="F:sugar-phosphatase activity"/>
    <property type="evidence" value="ECO:0007669"/>
    <property type="project" value="TreeGrafter"/>
</dbReference>
<keyword evidence="2" id="KW-1185">Reference proteome</keyword>
<organism evidence="1 2">
    <name type="scientific">Coriobacterium glomerans (strain ATCC 49209 / DSM 20642 / JCM 10262 / PW2)</name>
    <dbReference type="NCBI Taxonomy" id="700015"/>
    <lineage>
        <taxon>Bacteria</taxon>
        <taxon>Bacillati</taxon>
        <taxon>Actinomycetota</taxon>
        <taxon>Coriobacteriia</taxon>
        <taxon>Coriobacteriales</taxon>
        <taxon>Coriobacteriaceae</taxon>
        <taxon>Coriobacterium</taxon>
    </lineage>
</organism>
<dbReference type="STRING" id="700015.Corgl_0009"/>
<dbReference type="PRINTS" id="PR00413">
    <property type="entry name" value="HADHALOGNASE"/>
</dbReference>
<protein>
    <submittedName>
        <fullName evidence="1">HAD-superfamily hydrolase, subfamily IA, variant 3</fullName>
    </submittedName>
</protein>